<feature type="domain" description="RNA polymerase sigma factor 70 region 4 type 2" evidence="7">
    <location>
        <begin position="108"/>
        <end position="158"/>
    </location>
</feature>
<evidence type="ECO:0000256" key="4">
    <source>
        <dbReference type="ARBA" id="ARBA00023125"/>
    </source>
</evidence>
<keyword evidence="5" id="KW-0804">Transcription</keyword>
<dbReference type="SUPFAM" id="SSF88659">
    <property type="entry name" value="Sigma3 and sigma4 domains of RNA polymerase sigma factors"/>
    <property type="match status" value="1"/>
</dbReference>
<keyword evidence="3" id="KW-0731">Sigma factor</keyword>
<reference evidence="8 9" key="1">
    <citation type="journal article" date="2019" name="Int. J. Syst. Evol. Microbiol.">
        <title>The Global Catalogue of Microorganisms (GCM) 10K type strain sequencing project: providing services to taxonomists for standard genome sequencing and annotation.</title>
        <authorList>
            <consortium name="The Broad Institute Genomics Platform"/>
            <consortium name="The Broad Institute Genome Sequencing Center for Infectious Disease"/>
            <person name="Wu L."/>
            <person name="Ma J."/>
        </authorList>
    </citation>
    <scope>NUCLEOTIDE SEQUENCE [LARGE SCALE GENOMIC DNA]</scope>
    <source>
        <strain evidence="8 9">JCM 9731</strain>
    </source>
</reference>
<dbReference type="SUPFAM" id="SSF88946">
    <property type="entry name" value="Sigma2 domain of RNA polymerase sigma factors"/>
    <property type="match status" value="1"/>
</dbReference>
<dbReference type="Gene3D" id="1.10.1740.10">
    <property type="match status" value="1"/>
</dbReference>
<evidence type="ECO:0000313" key="8">
    <source>
        <dbReference type="EMBL" id="GAA0315243.1"/>
    </source>
</evidence>
<dbReference type="Pfam" id="PF08281">
    <property type="entry name" value="Sigma70_r4_2"/>
    <property type="match status" value="1"/>
</dbReference>
<keyword evidence="2" id="KW-0805">Transcription regulation</keyword>
<evidence type="ECO:0000259" key="6">
    <source>
        <dbReference type="Pfam" id="PF04542"/>
    </source>
</evidence>
<dbReference type="Proteomes" id="UP001500782">
    <property type="component" value="Unassembled WGS sequence"/>
</dbReference>
<sequence>MNENSFSVKANVQEQEVHKMNELYRKLQQYCLFLTQNKWDGEDLAQEVFSKVWCRFTNLDDIKPSLLNKIAYNQWIDITRKKKREVLNSDGMDELLGPDSSNQVPELVEFLLNQLTPKQAVVLLLKEAFQYQSKEVAEILKTTEESVKATLFRIRKRLQKDGSPTVVPYWSDSDQEELYNLFVTALVSDDPSILIKDIPFIRSLTSESTSPKRMIKPLYSTSKYSPSCTLSMAA</sequence>
<dbReference type="RefSeq" id="WP_343795579.1">
    <property type="nucleotide sequence ID" value="NZ_BAAADJ010000003.1"/>
</dbReference>
<dbReference type="CDD" id="cd06171">
    <property type="entry name" value="Sigma70_r4"/>
    <property type="match status" value="1"/>
</dbReference>
<keyword evidence="4" id="KW-0238">DNA-binding</keyword>
<comment type="caution">
    <text evidence="8">The sequence shown here is derived from an EMBL/GenBank/DDBJ whole genome shotgun (WGS) entry which is preliminary data.</text>
</comment>
<evidence type="ECO:0000259" key="7">
    <source>
        <dbReference type="Pfam" id="PF08281"/>
    </source>
</evidence>
<feature type="domain" description="RNA polymerase sigma-70 region 2" evidence="6">
    <location>
        <begin position="22"/>
        <end position="84"/>
    </location>
</feature>
<comment type="similarity">
    <text evidence="1">Belongs to the sigma-70 factor family. ECF subfamily.</text>
</comment>
<dbReference type="Pfam" id="PF04542">
    <property type="entry name" value="Sigma70_r2"/>
    <property type="match status" value="1"/>
</dbReference>
<dbReference type="InterPro" id="IPR007627">
    <property type="entry name" value="RNA_pol_sigma70_r2"/>
</dbReference>
<organism evidence="8 9">
    <name type="scientific">Bacillus carboniphilus</name>
    <dbReference type="NCBI Taxonomy" id="86663"/>
    <lineage>
        <taxon>Bacteria</taxon>
        <taxon>Bacillati</taxon>
        <taxon>Bacillota</taxon>
        <taxon>Bacilli</taxon>
        <taxon>Bacillales</taxon>
        <taxon>Bacillaceae</taxon>
        <taxon>Bacillus</taxon>
    </lineage>
</organism>
<dbReference type="PANTHER" id="PTHR43133:SF8">
    <property type="entry name" value="RNA POLYMERASE SIGMA FACTOR HI_1459-RELATED"/>
    <property type="match status" value="1"/>
</dbReference>
<evidence type="ECO:0000256" key="5">
    <source>
        <dbReference type="ARBA" id="ARBA00023163"/>
    </source>
</evidence>
<keyword evidence="9" id="KW-1185">Reference proteome</keyword>
<dbReference type="InterPro" id="IPR013325">
    <property type="entry name" value="RNA_pol_sigma_r2"/>
</dbReference>
<dbReference type="EMBL" id="BAAADJ010000003">
    <property type="protein sequence ID" value="GAA0315243.1"/>
    <property type="molecule type" value="Genomic_DNA"/>
</dbReference>
<protein>
    <submittedName>
        <fullName evidence="8">RNA polymerase subunit sigma-70</fullName>
    </submittedName>
</protein>
<proteinExistence type="inferred from homology"/>
<dbReference type="InterPro" id="IPR039425">
    <property type="entry name" value="RNA_pol_sigma-70-like"/>
</dbReference>
<evidence type="ECO:0000256" key="3">
    <source>
        <dbReference type="ARBA" id="ARBA00023082"/>
    </source>
</evidence>
<dbReference type="InterPro" id="IPR036388">
    <property type="entry name" value="WH-like_DNA-bd_sf"/>
</dbReference>
<name>A0ABN0VRV0_9BACI</name>
<evidence type="ECO:0000256" key="1">
    <source>
        <dbReference type="ARBA" id="ARBA00010641"/>
    </source>
</evidence>
<dbReference type="InterPro" id="IPR013249">
    <property type="entry name" value="RNA_pol_sigma70_r4_t2"/>
</dbReference>
<dbReference type="InterPro" id="IPR013324">
    <property type="entry name" value="RNA_pol_sigma_r3/r4-like"/>
</dbReference>
<evidence type="ECO:0000313" key="9">
    <source>
        <dbReference type="Proteomes" id="UP001500782"/>
    </source>
</evidence>
<evidence type="ECO:0000256" key="2">
    <source>
        <dbReference type="ARBA" id="ARBA00023015"/>
    </source>
</evidence>
<gene>
    <name evidence="8" type="ORF">GCM10008967_02210</name>
</gene>
<accession>A0ABN0VRV0</accession>
<dbReference type="Gene3D" id="1.10.10.10">
    <property type="entry name" value="Winged helix-like DNA-binding domain superfamily/Winged helix DNA-binding domain"/>
    <property type="match status" value="1"/>
</dbReference>
<dbReference type="PANTHER" id="PTHR43133">
    <property type="entry name" value="RNA POLYMERASE ECF-TYPE SIGMA FACTO"/>
    <property type="match status" value="1"/>
</dbReference>